<dbReference type="OrthoDB" id="204784at2759"/>
<sequence length="315" mass="35160">MKSQGSTQPQQIAPSLARFLVDRYPAVKARYPDEGRRKWRLRVADAFWALPFEQKAAYAIVCQDLPRLAIIANEDAEFVTDDDPLHALTADVPGLGILLRTDYSNEDAWQTFGEKLQEGEAEFSVMRTPEDATMTDAQGSISTKKDVDEAMDQDEGDDDKDEDEGESSASLRIFTVINAALSDRARFANLSNLGALRLLNDVDIRPAPTPPPGTKRIKPPNRLVDHDGWQEVYTGKTVWIYDARSNTDQCVRLVSQQSDFYGTATADSWRARVSHICELQVNLAAGALTIDFGGLDRWDYNERSRNLAEAMLSLT</sequence>
<dbReference type="Proteomes" id="UP000076871">
    <property type="component" value="Unassembled WGS sequence"/>
</dbReference>
<feature type="region of interest" description="Disordered" evidence="1">
    <location>
        <begin position="130"/>
        <end position="167"/>
    </location>
</feature>
<dbReference type="AlphaFoldDB" id="A0A165GYL4"/>
<dbReference type="RefSeq" id="XP_040768743.1">
    <property type="nucleotide sequence ID" value="XM_040903837.1"/>
</dbReference>
<dbReference type="STRING" id="1314785.A0A165GYL4"/>
<dbReference type="EMBL" id="KV427608">
    <property type="protein sequence ID" value="KZT11003.1"/>
    <property type="molecule type" value="Genomic_DNA"/>
</dbReference>
<name>A0A165GYL4_9APHY</name>
<evidence type="ECO:0000313" key="3">
    <source>
        <dbReference type="Proteomes" id="UP000076871"/>
    </source>
</evidence>
<protein>
    <submittedName>
        <fullName evidence="2">Uncharacterized protein</fullName>
    </submittedName>
</protein>
<accession>A0A165GYL4</accession>
<reference evidence="2 3" key="1">
    <citation type="journal article" date="2016" name="Mol. Biol. Evol.">
        <title>Comparative Genomics of Early-Diverging Mushroom-Forming Fungi Provides Insights into the Origins of Lignocellulose Decay Capabilities.</title>
        <authorList>
            <person name="Nagy L.G."/>
            <person name="Riley R."/>
            <person name="Tritt A."/>
            <person name="Adam C."/>
            <person name="Daum C."/>
            <person name="Floudas D."/>
            <person name="Sun H."/>
            <person name="Yadav J.S."/>
            <person name="Pangilinan J."/>
            <person name="Larsson K.H."/>
            <person name="Matsuura K."/>
            <person name="Barry K."/>
            <person name="Labutti K."/>
            <person name="Kuo R."/>
            <person name="Ohm R.A."/>
            <person name="Bhattacharya S.S."/>
            <person name="Shirouzu T."/>
            <person name="Yoshinaga Y."/>
            <person name="Martin F.M."/>
            <person name="Grigoriev I.V."/>
            <person name="Hibbett D.S."/>
        </authorList>
    </citation>
    <scope>NUCLEOTIDE SEQUENCE [LARGE SCALE GENOMIC DNA]</scope>
    <source>
        <strain evidence="2 3">93-53</strain>
    </source>
</reference>
<gene>
    <name evidence="2" type="ORF">LAESUDRAFT_644173</name>
</gene>
<proteinExistence type="predicted"/>
<evidence type="ECO:0000313" key="2">
    <source>
        <dbReference type="EMBL" id="KZT11003.1"/>
    </source>
</evidence>
<keyword evidence="3" id="KW-1185">Reference proteome</keyword>
<evidence type="ECO:0000256" key="1">
    <source>
        <dbReference type="SAM" id="MobiDB-lite"/>
    </source>
</evidence>
<dbReference type="InParanoid" id="A0A165GYL4"/>
<feature type="compositionally biased region" description="Acidic residues" evidence="1">
    <location>
        <begin position="149"/>
        <end position="166"/>
    </location>
</feature>
<dbReference type="GeneID" id="63820867"/>
<organism evidence="2 3">
    <name type="scientific">Laetiporus sulphureus 93-53</name>
    <dbReference type="NCBI Taxonomy" id="1314785"/>
    <lineage>
        <taxon>Eukaryota</taxon>
        <taxon>Fungi</taxon>
        <taxon>Dikarya</taxon>
        <taxon>Basidiomycota</taxon>
        <taxon>Agaricomycotina</taxon>
        <taxon>Agaricomycetes</taxon>
        <taxon>Polyporales</taxon>
        <taxon>Laetiporus</taxon>
    </lineage>
</organism>